<name>A0A9D4QG40_RHISA</name>
<dbReference type="EMBL" id="JABSTV010001245">
    <property type="protein sequence ID" value="KAH7982163.1"/>
    <property type="molecule type" value="Genomic_DNA"/>
</dbReference>
<dbReference type="Proteomes" id="UP000821837">
    <property type="component" value="Chromosome 1"/>
</dbReference>
<comment type="caution">
    <text evidence="1">The sequence shown here is derived from an EMBL/GenBank/DDBJ whole genome shotgun (WGS) entry which is preliminary data.</text>
</comment>
<organism evidence="1 2">
    <name type="scientific">Rhipicephalus sanguineus</name>
    <name type="common">Brown dog tick</name>
    <name type="synonym">Ixodes sanguineus</name>
    <dbReference type="NCBI Taxonomy" id="34632"/>
    <lineage>
        <taxon>Eukaryota</taxon>
        <taxon>Metazoa</taxon>
        <taxon>Ecdysozoa</taxon>
        <taxon>Arthropoda</taxon>
        <taxon>Chelicerata</taxon>
        <taxon>Arachnida</taxon>
        <taxon>Acari</taxon>
        <taxon>Parasitiformes</taxon>
        <taxon>Ixodida</taxon>
        <taxon>Ixodoidea</taxon>
        <taxon>Ixodidae</taxon>
        <taxon>Rhipicephalinae</taxon>
        <taxon>Rhipicephalus</taxon>
        <taxon>Rhipicephalus</taxon>
    </lineage>
</organism>
<protein>
    <submittedName>
        <fullName evidence="1">Uncharacterized protein</fullName>
    </submittedName>
</protein>
<dbReference type="AlphaFoldDB" id="A0A9D4QG40"/>
<accession>A0A9D4QG40</accession>
<evidence type="ECO:0000313" key="2">
    <source>
        <dbReference type="Proteomes" id="UP000821837"/>
    </source>
</evidence>
<reference evidence="1" key="1">
    <citation type="journal article" date="2020" name="Cell">
        <title>Large-Scale Comparative Analyses of Tick Genomes Elucidate Their Genetic Diversity and Vector Capacities.</title>
        <authorList>
            <consortium name="Tick Genome and Microbiome Consortium (TIGMIC)"/>
            <person name="Jia N."/>
            <person name="Wang J."/>
            <person name="Shi W."/>
            <person name="Du L."/>
            <person name="Sun Y."/>
            <person name="Zhan W."/>
            <person name="Jiang J.F."/>
            <person name="Wang Q."/>
            <person name="Zhang B."/>
            <person name="Ji P."/>
            <person name="Bell-Sakyi L."/>
            <person name="Cui X.M."/>
            <person name="Yuan T.T."/>
            <person name="Jiang B.G."/>
            <person name="Yang W.F."/>
            <person name="Lam T.T."/>
            <person name="Chang Q.C."/>
            <person name="Ding S.J."/>
            <person name="Wang X.J."/>
            <person name="Zhu J.G."/>
            <person name="Ruan X.D."/>
            <person name="Zhao L."/>
            <person name="Wei J.T."/>
            <person name="Ye R.Z."/>
            <person name="Que T.C."/>
            <person name="Du C.H."/>
            <person name="Zhou Y.H."/>
            <person name="Cheng J.X."/>
            <person name="Dai P.F."/>
            <person name="Guo W.B."/>
            <person name="Han X.H."/>
            <person name="Huang E.J."/>
            <person name="Li L.F."/>
            <person name="Wei W."/>
            <person name="Gao Y.C."/>
            <person name="Liu J.Z."/>
            <person name="Shao H.Z."/>
            <person name="Wang X."/>
            <person name="Wang C.C."/>
            <person name="Yang T.C."/>
            <person name="Huo Q.B."/>
            <person name="Li W."/>
            <person name="Chen H.Y."/>
            <person name="Chen S.E."/>
            <person name="Zhou L.G."/>
            <person name="Ni X.B."/>
            <person name="Tian J.H."/>
            <person name="Sheng Y."/>
            <person name="Liu T."/>
            <person name="Pan Y.S."/>
            <person name="Xia L.Y."/>
            <person name="Li J."/>
            <person name="Zhao F."/>
            <person name="Cao W.C."/>
        </authorList>
    </citation>
    <scope>NUCLEOTIDE SEQUENCE</scope>
    <source>
        <strain evidence="1">Rsan-2018</strain>
    </source>
</reference>
<sequence length="171" mass="19968">MPEQHSTGPNERLLRRNWRAVTRFNREAREFDSRLLNLCHYDVDHAIDRFPPCAVLAADGLHPSFAGVSLLAWNFYNLLLDLRRPYIYITDWQDHAPQPEAHFSVTILVTLVEAARGTTRTKWPLKQPPLAPQASRSGRDHLHGVRDRLRVYIYLACRRQPGDIPRKRRQK</sequence>
<proteinExistence type="predicted"/>
<reference evidence="1" key="2">
    <citation type="submission" date="2021-09" db="EMBL/GenBank/DDBJ databases">
        <authorList>
            <person name="Jia N."/>
            <person name="Wang J."/>
            <person name="Shi W."/>
            <person name="Du L."/>
            <person name="Sun Y."/>
            <person name="Zhan W."/>
            <person name="Jiang J."/>
            <person name="Wang Q."/>
            <person name="Zhang B."/>
            <person name="Ji P."/>
            <person name="Sakyi L.B."/>
            <person name="Cui X."/>
            <person name="Yuan T."/>
            <person name="Jiang B."/>
            <person name="Yang W."/>
            <person name="Lam T.T.-Y."/>
            <person name="Chang Q."/>
            <person name="Ding S."/>
            <person name="Wang X."/>
            <person name="Zhu J."/>
            <person name="Ruan X."/>
            <person name="Zhao L."/>
            <person name="Wei J."/>
            <person name="Que T."/>
            <person name="Du C."/>
            <person name="Cheng J."/>
            <person name="Dai P."/>
            <person name="Han X."/>
            <person name="Huang E."/>
            <person name="Gao Y."/>
            <person name="Liu J."/>
            <person name="Shao H."/>
            <person name="Ye R."/>
            <person name="Li L."/>
            <person name="Wei W."/>
            <person name="Wang X."/>
            <person name="Wang C."/>
            <person name="Huo Q."/>
            <person name="Li W."/>
            <person name="Guo W."/>
            <person name="Chen H."/>
            <person name="Chen S."/>
            <person name="Zhou L."/>
            <person name="Zhou L."/>
            <person name="Ni X."/>
            <person name="Tian J."/>
            <person name="Zhou Y."/>
            <person name="Sheng Y."/>
            <person name="Liu T."/>
            <person name="Pan Y."/>
            <person name="Xia L."/>
            <person name="Li J."/>
            <person name="Zhao F."/>
            <person name="Cao W."/>
        </authorList>
    </citation>
    <scope>NUCLEOTIDE SEQUENCE</scope>
    <source>
        <strain evidence="1">Rsan-2018</strain>
        <tissue evidence="1">Larvae</tissue>
    </source>
</reference>
<keyword evidence="2" id="KW-1185">Reference proteome</keyword>
<gene>
    <name evidence="1" type="ORF">HPB52_003333</name>
</gene>
<evidence type="ECO:0000313" key="1">
    <source>
        <dbReference type="EMBL" id="KAH7982163.1"/>
    </source>
</evidence>